<evidence type="ECO:0000256" key="2">
    <source>
        <dbReference type="SAM" id="MobiDB-lite"/>
    </source>
</evidence>
<sequence>MAKPTVTLIPWDPNSPEHVRRMVEQRIICGWQASTVPTEWKDGHINGTKCVYWIIFPEDEPQREKCLKMHTEAYPKETEELLDSSKSLLGKPRVPTDAKFLPVGHVALDTHISDYAEKLELDFPKSDAYWVKSLYVSYRLQGLGVGGAAMKIAECVATEEPLNARHLLLDTVHQEDQANEEFAVAVYGGAFKIPTQACNAYLVSISQGFGREKNTEQDVISMPDMSEEEGQMFRDRTFHVEDLENRLAQYEGRNQDIGEWAPDAVDVPRPISTGHDAQQPQDTPPVAPSPIPRSTTRPATSIPLTGRSIETDSSLSSSATFGFRVQNLLTNARHIRDIPRPAAHVSNNHNSSPRQANNTYHGSLPLLPSESEAYRLLDVVTLYIGQSQSHFDAREVSDNIELYYTDPEGQLPPTPWFLRMSIIFAVGKLMSGESSASNGDTDLGTSLFEFVHAQLPTPSEQHAQGRVAIETLTLLGVHLQAMNRKEEAYIYTSIALRLAVTHGYHRPLEGTRILRSEKAHIGRLWWTIYMQERRLAAATGHPCGIDDAFIVLEYPTDQAGFSSTQPIRTNARIARVTSRILIDLYSPNRQHQDSFVHDVKEIIRCLHDISSEIPENLATVAHGPNANVSVRTTASLQLMLYQERVLAWSQWGTLRSHSFVEHALKQLGVYLLAIFGFFDCDAIFSATFVLILTAVFDSACEDKDKINPSPGLGEAMESLQYLADNHNTTAVERLQEINDILHHLPEHLRTNEGTAFPLHDRSQPAYDHIQVYRGLLLTRTALNKTV</sequence>
<dbReference type="SMART" id="SM00906">
    <property type="entry name" value="Fungal_trans"/>
    <property type="match status" value="1"/>
</dbReference>
<feature type="compositionally biased region" description="Polar residues" evidence="2">
    <location>
        <begin position="292"/>
        <end position="303"/>
    </location>
</feature>
<comment type="caution">
    <text evidence="4">The sequence shown here is derived from an EMBL/GenBank/DDBJ whole genome shotgun (WGS) entry which is preliminary data.</text>
</comment>
<dbReference type="PaxDb" id="5507-FOXG_02520P0"/>
<dbReference type="OrthoDB" id="2326446at2759"/>
<dbReference type="PANTHER" id="PTHR46910:SF39">
    <property type="entry name" value="ZN(II)2CYS6 TRANSCRIPTION FACTOR (EUROFUNG)"/>
    <property type="match status" value="1"/>
</dbReference>
<name>F9FBH3_FUSOF</name>
<reference evidence="4" key="1">
    <citation type="journal article" date="2012" name="Mol. Plant Microbe Interact.">
        <title>A highly conserved effector in Fusarium oxysporum is required for full virulence on Arabidopsis.</title>
        <authorList>
            <person name="Thatcher L.F."/>
            <person name="Gardiner D.M."/>
            <person name="Kazan K."/>
            <person name="Manners J."/>
        </authorList>
    </citation>
    <scope>NUCLEOTIDE SEQUENCE [LARGE SCALE GENOMIC DNA]</scope>
    <source>
        <strain evidence="4">Fo5176</strain>
    </source>
</reference>
<accession>F9FBH3</accession>
<dbReference type="GO" id="GO:0003677">
    <property type="term" value="F:DNA binding"/>
    <property type="evidence" value="ECO:0007669"/>
    <property type="project" value="InterPro"/>
</dbReference>
<dbReference type="GO" id="GO:0008270">
    <property type="term" value="F:zinc ion binding"/>
    <property type="evidence" value="ECO:0007669"/>
    <property type="project" value="InterPro"/>
</dbReference>
<evidence type="ECO:0000313" key="4">
    <source>
        <dbReference type="EMBL" id="EGU85745.1"/>
    </source>
</evidence>
<dbReference type="GO" id="GO:0006351">
    <property type="term" value="P:DNA-templated transcription"/>
    <property type="evidence" value="ECO:0007669"/>
    <property type="project" value="InterPro"/>
</dbReference>
<feature type="compositionally biased region" description="Pro residues" evidence="2">
    <location>
        <begin position="282"/>
        <end position="291"/>
    </location>
</feature>
<feature type="region of interest" description="Disordered" evidence="2">
    <location>
        <begin position="342"/>
        <end position="364"/>
    </location>
</feature>
<dbReference type="CDD" id="cd12148">
    <property type="entry name" value="fungal_TF_MHR"/>
    <property type="match status" value="1"/>
</dbReference>
<organism evidence="4">
    <name type="scientific">Fusarium oxysporum (strain Fo5176)</name>
    <name type="common">Fusarium vascular wilt</name>
    <dbReference type="NCBI Taxonomy" id="660025"/>
    <lineage>
        <taxon>Eukaryota</taxon>
        <taxon>Fungi</taxon>
        <taxon>Dikarya</taxon>
        <taxon>Ascomycota</taxon>
        <taxon>Pezizomycotina</taxon>
        <taxon>Sordariomycetes</taxon>
        <taxon>Hypocreomycetidae</taxon>
        <taxon>Hypocreales</taxon>
        <taxon>Nectriaceae</taxon>
        <taxon>Fusarium</taxon>
        <taxon>Fusarium oxysporum species complex</taxon>
    </lineage>
</organism>
<feature type="compositionally biased region" description="Polar residues" evidence="2">
    <location>
        <begin position="345"/>
        <end position="361"/>
    </location>
</feature>
<feature type="domain" description="Xylanolytic transcriptional activator regulatory" evidence="3">
    <location>
        <begin position="488"/>
        <end position="561"/>
    </location>
</feature>
<proteinExistence type="predicted"/>
<dbReference type="InterPro" id="IPR007219">
    <property type="entry name" value="XnlR_reg_dom"/>
</dbReference>
<protein>
    <recommendedName>
        <fullName evidence="3">Xylanolytic transcriptional activator regulatory domain-containing protein</fullName>
    </recommendedName>
</protein>
<dbReference type="AlphaFoldDB" id="F9FBH3"/>
<dbReference type="GO" id="GO:0003700">
    <property type="term" value="F:DNA-binding transcription factor activity"/>
    <property type="evidence" value="ECO:0007669"/>
    <property type="project" value="InterPro"/>
</dbReference>
<dbReference type="Pfam" id="PF04082">
    <property type="entry name" value="Fungal_trans"/>
    <property type="match status" value="1"/>
</dbReference>
<dbReference type="PANTHER" id="PTHR46910">
    <property type="entry name" value="TRANSCRIPTION FACTOR PDR1"/>
    <property type="match status" value="1"/>
</dbReference>
<evidence type="ECO:0000256" key="1">
    <source>
        <dbReference type="ARBA" id="ARBA00023242"/>
    </source>
</evidence>
<gene>
    <name evidence="4" type="ORF">FOXB_03749</name>
</gene>
<dbReference type="EMBL" id="AFQF01001222">
    <property type="protein sequence ID" value="EGU85745.1"/>
    <property type="molecule type" value="Genomic_DNA"/>
</dbReference>
<keyword evidence="1" id="KW-0539">Nucleus</keyword>
<dbReference type="InterPro" id="IPR050987">
    <property type="entry name" value="AtrR-like"/>
</dbReference>
<feature type="region of interest" description="Disordered" evidence="2">
    <location>
        <begin position="254"/>
        <end position="316"/>
    </location>
</feature>
<evidence type="ECO:0000259" key="3">
    <source>
        <dbReference type="SMART" id="SM00906"/>
    </source>
</evidence>
<dbReference type="STRING" id="660025.F9FBH3"/>